<name>A0A7Y0M0G0_CELFI</name>
<sequence>MTGDIVVASIELQGVDLTSDPAASPPVVPTVVFDVCADVSGYNVVDKDGQSIVPPDRAATSSLEVSVYNYGYPDQTQWRVGYVVPAEDLACGG</sequence>
<accession>A0A7Y0M0G0</accession>
<keyword evidence="2" id="KW-1185">Reference proteome</keyword>
<protein>
    <submittedName>
        <fullName evidence="1">Uncharacterized protein</fullName>
    </submittedName>
</protein>
<dbReference type="EMBL" id="JABCJJ010000037">
    <property type="protein sequence ID" value="NMR21475.1"/>
    <property type="molecule type" value="Genomic_DNA"/>
</dbReference>
<reference evidence="1 2" key="1">
    <citation type="submission" date="2020-04" db="EMBL/GenBank/DDBJ databases">
        <title>Sequencing and Assembly of C. fimi.</title>
        <authorList>
            <person name="Ramsey A.R."/>
        </authorList>
    </citation>
    <scope>NUCLEOTIDE SEQUENCE [LARGE SCALE GENOMIC DNA]</scope>
    <source>
        <strain evidence="1 2">SB</strain>
    </source>
</reference>
<comment type="caution">
    <text evidence="1">The sequence shown here is derived from an EMBL/GenBank/DDBJ whole genome shotgun (WGS) entry which is preliminary data.</text>
</comment>
<dbReference type="AlphaFoldDB" id="A0A7Y0M0G0"/>
<gene>
    <name evidence="1" type="ORF">HIR71_14835</name>
</gene>
<evidence type="ECO:0000313" key="2">
    <source>
        <dbReference type="Proteomes" id="UP000562124"/>
    </source>
</evidence>
<organism evidence="1 2">
    <name type="scientific">Cellulomonas fimi</name>
    <dbReference type="NCBI Taxonomy" id="1708"/>
    <lineage>
        <taxon>Bacteria</taxon>
        <taxon>Bacillati</taxon>
        <taxon>Actinomycetota</taxon>
        <taxon>Actinomycetes</taxon>
        <taxon>Micrococcales</taxon>
        <taxon>Cellulomonadaceae</taxon>
        <taxon>Cellulomonas</taxon>
    </lineage>
</organism>
<dbReference type="RefSeq" id="WP_169325844.1">
    <property type="nucleotide sequence ID" value="NZ_JABCJJ010000037.1"/>
</dbReference>
<proteinExistence type="predicted"/>
<dbReference type="Proteomes" id="UP000562124">
    <property type="component" value="Unassembled WGS sequence"/>
</dbReference>
<evidence type="ECO:0000313" key="1">
    <source>
        <dbReference type="EMBL" id="NMR21475.1"/>
    </source>
</evidence>